<evidence type="ECO:0000313" key="2">
    <source>
        <dbReference type="EMBL" id="BAB24809.1"/>
    </source>
</evidence>
<reference evidence="2" key="4">
    <citation type="submission" date="2000-07" db="EMBL/GenBank/DDBJ databases">
        <authorList>
            <person name="Adachi J."/>
            <person name="Aizawa K."/>
            <person name="Akahira S."/>
            <person name="Akimura T."/>
            <person name="Arai A."/>
            <person name="Aono H."/>
            <person name="Arakawa T."/>
            <person name="Bono H."/>
            <person name="Carninci P."/>
            <person name="Fukuda S."/>
            <person name="Fukunishi Y."/>
            <person name="Furuno M."/>
            <person name="Hanagaki T."/>
            <person name="Hara A."/>
            <person name="Hayatsu N."/>
            <person name="Hiramoto K."/>
            <person name="Hiraoka T."/>
            <person name="Hori F."/>
            <person name="Imotani K."/>
            <person name="Ishii Y."/>
            <person name="Itoh M."/>
            <person name="Izawa M."/>
            <person name="Kasukawa T."/>
            <person name="Kato H."/>
            <person name="Kawai J."/>
            <person name="Kojima Y."/>
            <person name="Konno H."/>
            <person name="Kouda M."/>
            <person name="Koya S."/>
            <person name="Kurihara C."/>
            <person name="Matsuyama T."/>
            <person name="Miyazaki A."/>
            <person name="Nishi K."/>
            <person name="Nomura K."/>
            <person name="Numazaki R."/>
            <person name="Ohno M."/>
            <person name="Okazaki Y."/>
            <person name="Okido T."/>
            <person name="Owa C."/>
            <person name="Saito H."/>
            <person name="Saito R."/>
            <person name="Sakai C."/>
            <person name="Sakai K."/>
            <person name="Sano H."/>
            <person name="Sasaki D."/>
            <person name="Shibata K."/>
            <person name="Shibata Y."/>
            <person name="Shinagawa A."/>
            <person name="Shiraki T."/>
            <person name="Sogabe Y."/>
            <person name="Suzuki H."/>
            <person name="Tagami M."/>
            <person name="Tagawa A."/>
            <person name="Takahashi F."/>
            <person name="Tanaka T."/>
            <person name="Tejima Y."/>
            <person name="Toya T."/>
            <person name="Yamamura T."/>
            <person name="Yasunishi A."/>
            <person name="Yoshida K."/>
            <person name="Yoshino M."/>
            <person name="Muramatsu M."/>
            <person name="Hayashizaki Y."/>
        </authorList>
    </citation>
    <scope>NUCLEOTIDE SEQUENCE</scope>
    <source>
        <strain evidence="2">C57BL/6J</strain>
        <tissue evidence="2">Testis</tissue>
    </source>
</reference>
<reference evidence="2" key="5">
    <citation type="journal article" date="2001" name="Nature">
        <title>Functional annotation of a full-length mouse cDNA collection.</title>
        <authorList>
            <consortium name="The RIKEN Genome Exploration Research Group Phase II Team and the FANTOM Consortium"/>
        </authorList>
    </citation>
    <scope>NUCLEOTIDE SEQUENCE</scope>
    <source>
        <strain evidence="2">C57BL/6J</strain>
        <tissue evidence="2">Testis</tissue>
    </source>
</reference>
<protein>
    <submittedName>
        <fullName evidence="2">Uncharacterized protein</fullName>
    </submittedName>
</protein>
<evidence type="ECO:0000256" key="1">
    <source>
        <dbReference type="SAM" id="MobiDB-lite"/>
    </source>
</evidence>
<proteinExistence type="evidence at transcript level"/>
<feature type="compositionally biased region" description="Basic and acidic residues" evidence="1">
    <location>
        <begin position="125"/>
        <end position="137"/>
    </location>
</feature>
<reference evidence="2" key="6">
    <citation type="journal article" date="2002" name="Nature">
        <title>Analysis of the mouse transcriptome based on functional annotation of 60,770 full-length cDNAs.</title>
        <authorList>
            <consortium name="The FANTOM Consortium and the RIKEN Genome Exploration Research Group Phase I and II Team"/>
        </authorList>
    </citation>
    <scope>NUCLEOTIDE SEQUENCE</scope>
    <source>
        <strain evidence="2">C57BL/6J</strain>
        <tissue evidence="2">Testis</tissue>
    </source>
</reference>
<dbReference type="AGR" id="MGI:1915270"/>
<organism evidence="2">
    <name type="scientific">Mus musculus</name>
    <name type="common">Mouse</name>
    <dbReference type="NCBI Taxonomy" id="10090"/>
    <lineage>
        <taxon>Eukaryota</taxon>
        <taxon>Metazoa</taxon>
        <taxon>Chordata</taxon>
        <taxon>Craniata</taxon>
        <taxon>Vertebrata</taxon>
        <taxon>Euteleostomi</taxon>
        <taxon>Mammalia</taxon>
        <taxon>Eutheria</taxon>
        <taxon>Euarchontoglires</taxon>
        <taxon>Glires</taxon>
        <taxon>Rodentia</taxon>
        <taxon>Myomorpha</taxon>
        <taxon>Muroidea</taxon>
        <taxon>Muridae</taxon>
        <taxon>Murinae</taxon>
        <taxon>Mus</taxon>
        <taxon>Mus</taxon>
    </lineage>
</organism>
<reference evidence="2" key="1">
    <citation type="journal article" date="1999" name="Methods Enzymol.">
        <title>High-efficiency full-length cDNA cloning.</title>
        <authorList>
            <person name="Carninci P."/>
            <person name="Hayashizaki Y."/>
        </authorList>
    </citation>
    <scope>NUCLEOTIDE SEQUENCE</scope>
    <source>
        <strain evidence="2">C57BL/6J</strain>
        <tissue evidence="2">Testis</tissue>
    </source>
</reference>
<sequence length="166" mass="17719">PEAGRTELAPSPHAHLGRTRHRAPPPTLPQRCRRPRRAGPSAVSPGKTCPLLVPRGPRRPASVPGNAHGRPRRASARALRRRRNANLSTVAILPYARAMAALRPGSRALRRLLCRSFSGGGGVRLARERPTDHRDAASSRVSGTPGALAGRKAAEQTHAACTFPTD</sequence>
<feature type="non-terminal residue" evidence="2">
    <location>
        <position position="1"/>
    </location>
</feature>
<dbReference type="AlphaFoldDB" id="Q9CVQ6"/>
<accession>Q9CVQ6</accession>
<feature type="region of interest" description="Disordered" evidence="1">
    <location>
        <begin position="1"/>
        <end position="75"/>
    </location>
</feature>
<reference evidence="2" key="3">
    <citation type="journal article" date="2000" name="Genome Res.">
        <title>RIKEN integrated sequence analysis (RISA) system--384-format sequencing pipeline with 384 multicapillary sequencer.</title>
        <authorList>
            <person name="Shibata K."/>
            <person name="Itoh M."/>
            <person name="Aizawa K."/>
            <person name="Nagaoka S."/>
            <person name="Sasaki N."/>
            <person name="Carninci P."/>
            <person name="Konno H."/>
            <person name="Akiyama J."/>
            <person name="Nishi K."/>
            <person name="Kitsunai T."/>
            <person name="Tashiro H."/>
            <person name="Itoh M."/>
            <person name="Sumi N."/>
            <person name="Ishii Y."/>
            <person name="Nakamura S."/>
            <person name="Hazama M."/>
            <person name="Nishine T."/>
            <person name="Harada A."/>
            <person name="Yamamoto R."/>
            <person name="Matsumoto H."/>
            <person name="Sakaguchi S."/>
            <person name="Ikegami T."/>
            <person name="Kashiwagi K."/>
            <person name="Fujiwake S."/>
            <person name="Inoue K."/>
            <person name="Togawa Y."/>
            <person name="Izawa M."/>
            <person name="Ohara E."/>
            <person name="Watahiki M."/>
            <person name="Yoneda Y."/>
            <person name="Ishikawa T."/>
            <person name="Ozawa K."/>
            <person name="Tanaka T."/>
            <person name="Matsuura S."/>
            <person name="Kawai J."/>
            <person name="Okazaki Y."/>
            <person name="Muramatsu M."/>
            <person name="Inoue Y."/>
            <person name="Kira A."/>
            <person name="Hayashizaki Y."/>
        </authorList>
    </citation>
    <scope>NUCLEOTIDE SEQUENCE</scope>
    <source>
        <strain evidence="2">C57BL/6J</strain>
        <tissue evidence="2">Testis</tissue>
    </source>
</reference>
<evidence type="ECO:0000313" key="3">
    <source>
        <dbReference type="MGI" id="MGI:1915270"/>
    </source>
</evidence>
<feature type="region of interest" description="Disordered" evidence="1">
    <location>
        <begin position="124"/>
        <end position="166"/>
    </location>
</feature>
<reference evidence="2" key="2">
    <citation type="journal article" date="2000" name="Genome Res.">
        <title>Normalization and subtraction of cap-trapper-selected cDNAs to prepare full-length cDNA libraries for rapid discovery of new genes.</title>
        <authorList>
            <person name="Carninci P."/>
            <person name="Shibata Y."/>
            <person name="Hayatsu N."/>
            <person name="Sugahara Y."/>
            <person name="Shibata K."/>
            <person name="Itoh M."/>
            <person name="Konno H."/>
            <person name="Okazaki Y."/>
            <person name="Muramatsu M."/>
            <person name="Hayashizaki Y."/>
        </authorList>
    </citation>
    <scope>NUCLEOTIDE SEQUENCE</scope>
    <source>
        <strain evidence="2">C57BL/6J</strain>
        <tissue evidence="2">Testis</tissue>
    </source>
</reference>
<dbReference type="EMBL" id="AK006963">
    <property type="protein sequence ID" value="BAB24809.1"/>
    <property type="molecule type" value="mRNA"/>
</dbReference>
<dbReference type="MGI" id="MGI:1915270">
    <property type="gene designation" value="Coa8"/>
</dbReference>
<gene>
    <name evidence="3" type="primary">Coa8</name>
    <name evidence="3" type="synonym">2810002N01Rik</name>
    <name evidence="3" type="synonym">Apopt1</name>
</gene>
<reference evidence="2" key="7">
    <citation type="journal article" date="2005" name="Science">
        <title>The Transcriptional Landscape of the Mammalian Genome.</title>
        <authorList>
            <consortium name="The FANTOM Consortium"/>
            <consortium name="Riken Genome Exploration Research Group and Genome Science Group (Genome Network Project Core Group)"/>
        </authorList>
    </citation>
    <scope>NUCLEOTIDE SEQUENCE</scope>
    <source>
        <strain evidence="2">C57BL/6J</strain>
        <tissue evidence="2">Testis</tissue>
    </source>
</reference>
<reference evidence="2" key="8">
    <citation type="journal article" date="2005" name="Science">
        <title>Antisense Transcription in the Mammalian Transcriptome.</title>
        <authorList>
            <consortium name="RIKEN Genome Exploration Research Group and Genome Science Group (Genome Network Project Core Group) and the FANTOM Consortium"/>
        </authorList>
    </citation>
    <scope>NUCLEOTIDE SEQUENCE</scope>
    <source>
        <strain evidence="2">C57BL/6J</strain>
        <tissue evidence="2">Testis</tissue>
    </source>
</reference>
<name>Q9CVQ6_MOUSE</name>